<proteinExistence type="predicted"/>
<evidence type="ECO:0000313" key="2">
    <source>
        <dbReference type="Proteomes" id="UP000288805"/>
    </source>
</evidence>
<dbReference type="AlphaFoldDB" id="A0A438ECR8"/>
<dbReference type="Proteomes" id="UP000288805">
    <property type="component" value="Unassembled WGS sequence"/>
</dbReference>
<protein>
    <recommendedName>
        <fullName evidence="3">DUF4283 domain-containing protein</fullName>
    </recommendedName>
</protein>
<evidence type="ECO:0000313" key="1">
    <source>
        <dbReference type="EMBL" id="RVW45647.1"/>
    </source>
</evidence>
<sequence>MRGGRNWFVVEAKSFEISIEEVFGKLKRVIVEKGRGCTSWIKFGEISLRCLLEGTEAYWREEESSICNKGDWGTLASKLHSLGARSFSTPVEHSGFVEEKRMMEDKMGVLEREAHWNLCLVGKLERVSNLESWVPELMNGLTEGGMWNPEVGCLRNGEMVRDEWVRLVGLPLWCKELFKRLGDSCGGFIIRPSLVQIRVGCYYYVVRLWWEFCPWLLQGTFGESSGGCEVSNCEGLREKGHFDSEMEKSKLCTVSNFPSRIQICGPSVVGSHRFGVNPFSIVFVENKDDKEDEASPIVEVLLEGRVKVGDWSESSLATFSNCLGMPTLGVCEPYSRKEKEDIWEELGTIRGLWNDPWCVAGDRELKEGVVGAFKSLFSKEGGWRPSIEGLSFEALEEEETGSLEGIFLENEVLRALLELIGDKTPALDGF</sequence>
<dbReference type="EMBL" id="QGNW01001321">
    <property type="protein sequence ID" value="RVW45647.1"/>
    <property type="molecule type" value="Genomic_DNA"/>
</dbReference>
<reference evidence="1 2" key="1">
    <citation type="journal article" date="2018" name="PLoS Genet.">
        <title>Population sequencing reveals clonal diversity and ancestral inbreeding in the grapevine cultivar Chardonnay.</title>
        <authorList>
            <person name="Roach M.J."/>
            <person name="Johnson D.L."/>
            <person name="Bohlmann J."/>
            <person name="van Vuuren H.J."/>
            <person name="Jones S.J."/>
            <person name="Pretorius I.S."/>
            <person name="Schmidt S.A."/>
            <person name="Borneman A.R."/>
        </authorList>
    </citation>
    <scope>NUCLEOTIDE SEQUENCE [LARGE SCALE GENOMIC DNA]</scope>
    <source>
        <strain evidence="2">cv. Chardonnay</strain>
        <tissue evidence="1">Leaf</tissue>
    </source>
</reference>
<gene>
    <name evidence="1" type="ORF">CK203_111696</name>
</gene>
<accession>A0A438ECR8</accession>
<name>A0A438ECR8_VITVI</name>
<organism evidence="1 2">
    <name type="scientific">Vitis vinifera</name>
    <name type="common">Grape</name>
    <dbReference type="NCBI Taxonomy" id="29760"/>
    <lineage>
        <taxon>Eukaryota</taxon>
        <taxon>Viridiplantae</taxon>
        <taxon>Streptophyta</taxon>
        <taxon>Embryophyta</taxon>
        <taxon>Tracheophyta</taxon>
        <taxon>Spermatophyta</taxon>
        <taxon>Magnoliopsida</taxon>
        <taxon>eudicotyledons</taxon>
        <taxon>Gunneridae</taxon>
        <taxon>Pentapetalae</taxon>
        <taxon>rosids</taxon>
        <taxon>Vitales</taxon>
        <taxon>Vitaceae</taxon>
        <taxon>Viteae</taxon>
        <taxon>Vitis</taxon>
    </lineage>
</organism>
<comment type="caution">
    <text evidence="1">The sequence shown here is derived from an EMBL/GenBank/DDBJ whole genome shotgun (WGS) entry which is preliminary data.</text>
</comment>
<evidence type="ECO:0008006" key="3">
    <source>
        <dbReference type="Google" id="ProtNLM"/>
    </source>
</evidence>